<evidence type="ECO:0000256" key="5">
    <source>
        <dbReference type="ARBA" id="ARBA00022692"/>
    </source>
</evidence>
<comment type="cofactor">
    <cofactor evidence="12">
        <name>Mg(2+)</name>
        <dbReference type="ChEBI" id="CHEBI:18420"/>
    </cofactor>
</comment>
<dbReference type="InterPro" id="IPR023547">
    <property type="entry name" value="DGGGP_synth"/>
</dbReference>
<keyword evidence="3 12" id="KW-0444">Lipid biosynthesis</keyword>
<evidence type="ECO:0000256" key="4">
    <source>
        <dbReference type="ARBA" id="ARBA00022679"/>
    </source>
</evidence>
<evidence type="ECO:0000313" key="14">
    <source>
        <dbReference type="Proteomes" id="UP000070373"/>
    </source>
</evidence>
<comment type="caution">
    <text evidence="13">The sequence shown here is derived from an EMBL/GenBank/DDBJ whole genome shotgun (WGS) entry which is preliminary data.</text>
</comment>
<dbReference type="GO" id="GO:0000287">
    <property type="term" value="F:magnesium ion binding"/>
    <property type="evidence" value="ECO:0007669"/>
    <property type="project" value="UniProtKB-UniRule"/>
</dbReference>
<dbReference type="GO" id="GO:0046474">
    <property type="term" value="P:glycerophospholipid biosynthetic process"/>
    <property type="evidence" value="ECO:0007669"/>
    <property type="project" value="UniProtKB-UniRule"/>
</dbReference>
<evidence type="ECO:0000256" key="7">
    <source>
        <dbReference type="ARBA" id="ARBA00022989"/>
    </source>
</evidence>
<accession>A0A133UEJ1</accession>
<dbReference type="AlphaFoldDB" id="A0A133UEJ1"/>
<evidence type="ECO:0000256" key="8">
    <source>
        <dbReference type="ARBA" id="ARBA00023098"/>
    </source>
</evidence>
<reference evidence="13 14" key="1">
    <citation type="journal article" date="2016" name="Sci. Rep.">
        <title>Metabolic traits of an uncultured archaeal lineage -MSBL1- from brine pools of the Red Sea.</title>
        <authorList>
            <person name="Mwirichia R."/>
            <person name="Alam I."/>
            <person name="Rashid M."/>
            <person name="Vinu M."/>
            <person name="Ba-Alawi W."/>
            <person name="Anthony Kamau A."/>
            <person name="Kamanda Ngugi D."/>
            <person name="Goker M."/>
            <person name="Klenk H.P."/>
            <person name="Bajic V."/>
            <person name="Stingl U."/>
        </authorList>
    </citation>
    <scope>NUCLEOTIDE SEQUENCE [LARGE SCALE GENOMIC DNA]</scope>
    <source>
        <strain evidence="13">SCGC-AAA259E17</strain>
    </source>
</reference>
<dbReference type="Gene3D" id="1.20.120.1780">
    <property type="entry name" value="UbiA prenyltransferase"/>
    <property type="match status" value="1"/>
</dbReference>
<comment type="pathway">
    <text evidence="12">Membrane lipid metabolism; glycerophospholipid metabolism.</text>
</comment>
<feature type="transmembrane region" description="Helical" evidence="12">
    <location>
        <begin position="260"/>
        <end position="280"/>
    </location>
</feature>
<feature type="transmembrane region" description="Helical" evidence="12">
    <location>
        <begin position="92"/>
        <end position="120"/>
    </location>
</feature>
<gene>
    <name evidence="13" type="ORF">AKJ64_02605</name>
</gene>
<dbReference type="EMBL" id="LHXN01000038">
    <property type="protein sequence ID" value="KXA92657.1"/>
    <property type="molecule type" value="Genomic_DNA"/>
</dbReference>
<evidence type="ECO:0000256" key="6">
    <source>
        <dbReference type="ARBA" id="ARBA00022842"/>
    </source>
</evidence>
<proteinExistence type="inferred from homology"/>
<keyword evidence="11 12" id="KW-1208">Phospholipid metabolism</keyword>
<dbReference type="GO" id="GO:0005886">
    <property type="term" value="C:plasma membrane"/>
    <property type="evidence" value="ECO:0007669"/>
    <property type="project" value="UniProtKB-SubCell"/>
</dbReference>
<dbReference type="GO" id="GO:0047295">
    <property type="term" value="F:geranylgeranylglycerol-phosphate geranylgeranyltransferase activity"/>
    <property type="evidence" value="ECO:0007669"/>
    <property type="project" value="UniProtKB-UniRule"/>
</dbReference>
<evidence type="ECO:0000256" key="12">
    <source>
        <dbReference type="HAMAP-Rule" id="MF_01286"/>
    </source>
</evidence>
<keyword evidence="7 12" id="KW-1133">Transmembrane helix</keyword>
<sequence>MKLGAILKITRPHNCLLAGIGVLIGSIISVGSINEVPGWEVTFAFIAAALISGAGNTVNDYADREVDSVNNPERPIPAGEISPSEALLTSRILFVFGILSAILIGKISCLLLAGFNSGLLAYYASSLKKKGLIGNLAISYLVGSTFLFGGLAVGGLEIVGILSAMAALSTAGRELIKDIEDIRGDRKSESESFPLKVGRRKAATVGMILTASAIALTPIPYLLGVMGKVYLGVVTISVGTFVAGMLIINRSQDRESAHTASLTYKIGMSLGLVAFLLGSML</sequence>
<evidence type="ECO:0000256" key="9">
    <source>
        <dbReference type="ARBA" id="ARBA00023136"/>
    </source>
</evidence>
<feature type="transmembrane region" description="Helical" evidence="12">
    <location>
        <begin position="229"/>
        <end position="248"/>
    </location>
</feature>
<name>A0A133UEJ1_9EURY</name>
<keyword evidence="5 12" id="KW-0812">Transmembrane</keyword>
<feature type="transmembrane region" description="Helical" evidence="12">
    <location>
        <begin position="202"/>
        <end position="223"/>
    </location>
</feature>
<comment type="similarity">
    <text evidence="12">Belongs to the UbiA prenyltransferase family. DGGGP synthase subfamily.</text>
</comment>
<dbReference type="EC" id="2.5.1.42" evidence="12"/>
<keyword evidence="6 12" id="KW-0460">Magnesium</keyword>
<feature type="transmembrane region" description="Helical" evidence="12">
    <location>
        <begin position="12"/>
        <end position="33"/>
    </location>
</feature>
<evidence type="ECO:0000256" key="10">
    <source>
        <dbReference type="ARBA" id="ARBA00023209"/>
    </source>
</evidence>
<comment type="subcellular location">
    <subcellularLocation>
        <location evidence="1 12">Cell membrane</location>
        <topology evidence="1 12">Multi-pass membrane protein</topology>
    </subcellularLocation>
</comment>
<feature type="transmembrane region" description="Helical" evidence="12">
    <location>
        <begin position="132"/>
        <end position="152"/>
    </location>
</feature>
<dbReference type="Pfam" id="PF01040">
    <property type="entry name" value="UbiA"/>
    <property type="match status" value="1"/>
</dbReference>
<dbReference type="CDD" id="cd13961">
    <property type="entry name" value="PT_UbiA_DGGGPS"/>
    <property type="match status" value="1"/>
</dbReference>
<evidence type="ECO:0000313" key="13">
    <source>
        <dbReference type="EMBL" id="KXA92657.1"/>
    </source>
</evidence>
<dbReference type="HAMAP" id="MF_01286">
    <property type="entry name" value="DGGGP_synth"/>
    <property type="match status" value="1"/>
</dbReference>
<dbReference type="PANTHER" id="PTHR42723">
    <property type="entry name" value="CHLOROPHYLL SYNTHASE"/>
    <property type="match status" value="1"/>
</dbReference>
<dbReference type="UniPathway" id="UPA00940"/>
<dbReference type="InterPro" id="IPR000537">
    <property type="entry name" value="UbiA_prenyltransferase"/>
</dbReference>
<dbReference type="PANTHER" id="PTHR42723:SF1">
    <property type="entry name" value="CHLOROPHYLL SYNTHASE, CHLOROPLASTIC"/>
    <property type="match status" value="1"/>
</dbReference>
<keyword evidence="2 12" id="KW-1003">Cell membrane</keyword>
<keyword evidence="8 12" id="KW-0443">Lipid metabolism</keyword>
<organism evidence="13 14">
    <name type="scientific">candidate division MSBL1 archaeon SCGC-AAA259E17</name>
    <dbReference type="NCBI Taxonomy" id="1698263"/>
    <lineage>
        <taxon>Archaea</taxon>
        <taxon>Methanobacteriati</taxon>
        <taxon>Methanobacteriota</taxon>
        <taxon>candidate division MSBL1</taxon>
    </lineage>
</organism>
<evidence type="ECO:0000256" key="11">
    <source>
        <dbReference type="ARBA" id="ARBA00023264"/>
    </source>
</evidence>
<evidence type="ECO:0000256" key="3">
    <source>
        <dbReference type="ARBA" id="ARBA00022516"/>
    </source>
</evidence>
<protein>
    <recommendedName>
        <fullName evidence="12">Digeranylgeranylglyceryl phosphate synthase</fullName>
        <shortName evidence="12">DGGGP synthase</shortName>
        <shortName evidence="12">DGGGPS</shortName>
        <ecNumber evidence="12">2.5.1.42</ecNumber>
    </recommendedName>
    <alternativeName>
        <fullName evidence="12">(S)-2,3-di-O-geranylgeranylglyceryl phosphate synthase</fullName>
    </alternativeName>
    <alternativeName>
        <fullName evidence="12">Geranylgeranylglycerol-phosphate geranylgeranyltransferase</fullName>
    </alternativeName>
</protein>
<comment type="catalytic activity">
    <reaction evidence="12">
        <text>sn-3-O-(geranylgeranyl)glycerol 1-phosphate + (2E,6E,10E)-geranylgeranyl diphosphate = 2,3-bis-O-(geranylgeranyl)-sn-glycerol 1-phosphate + diphosphate</text>
        <dbReference type="Rhea" id="RHEA:18109"/>
        <dbReference type="ChEBI" id="CHEBI:33019"/>
        <dbReference type="ChEBI" id="CHEBI:57677"/>
        <dbReference type="ChEBI" id="CHEBI:58756"/>
        <dbReference type="ChEBI" id="CHEBI:58837"/>
        <dbReference type="EC" id="2.5.1.42"/>
    </reaction>
</comment>
<dbReference type="InterPro" id="IPR050475">
    <property type="entry name" value="Prenyltransferase_related"/>
</dbReference>
<dbReference type="Gene3D" id="1.10.357.140">
    <property type="entry name" value="UbiA prenyltransferase"/>
    <property type="match status" value="1"/>
</dbReference>
<keyword evidence="9 12" id="KW-0472">Membrane</keyword>
<evidence type="ECO:0000256" key="1">
    <source>
        <dbReference type="ARBA" id="ARBA00004651"/>
    </source>
</evidence>
<dbReference type="Proteomes" id="UP000070373">
    <property type="component" value="Unassembled WGS sequence"/>
</dbReference>
<evidence type="ECO:0000256" key="2">
    <source>
        <dbReference type="ARBA" id="ARBA00022475"/>
    </source>
</evidence>
<keyword evidence="4 12" id="KW-0808">Transferase</keyword>
<comment type="function">
    <text evidence="12">Prenyltransferase that catalyzes the transfer of the geranylgeranyl moiety of geranylgeranyl diphosphate (GGPP) to the C2 hydroxyl of (S)-3-O-geranylgeranylglyceryl phosphate (GGGP). This reaction is the second ether-bond-formation step in the biosynthesis of archaeal membrane lipids.</text>
</comment>
<keyword evidence="10 12" id="KW-0594">Phospholipid biosynthesis</keyword>
<keyword evidence="14" id="KW-1185">Reference proteome</keyword>
<dbReference type="InterPro" id="IPR044878">
    <property type="entry name" value="UbiA_sf"/>
</dbReference>